<proteinExistence type="inferred from homology"/>
<organism evidence="8 9">
    <name type="scientific">blood disease bacterium A2-HR MARDI</name>
    <dbReference type="NCBI Taxonomy" id="1944648"/>
    <lineage>
        <taxon>Bacteria</taxon>
        <taxon>Pseudomonadati</taxon>
        <taxon>Pseudomonadota</taxon>
        <taxon>Betaproteobacteria</taxon>
        <taxon>Burkholderiales</taxon>
        <taxon>Burkholderiaceae</taxon>
        <taxon>Ralstonia</taxon>
        <taxon>Ralstonia solanacearum species complex</taxon>
    </lineage>
</organism>
<evidence type="ECO:0000313" key="8">
    <source>
        <dbReference type="EMBL" id="AQW29237.1"/>
    </source>
</evidence>
<dbReference type="InterPro" id="IPR051455">
    <property type="entry name" value="Bact_solute-bind_prot3"/>
</dbReference>
<name>A0A1U9VGC8_9RALS</name>
<accession>A0A1U9VGC8</accession>
<dbReference type="EMBL" id="CP019911">
    <property type="protein sequence ID" value="AQW29237.1"/>
    <property type="molecule type" value="Genomic_DNA"/>
</dbReference>
<feature type="signal peptide" evidence="5">
    <location>
        <begin position="1"/>
        <end position="32"/>
    </location>
</feature>
<evidence type="ECO:0000256" key="2">
    <source>
        <dbReference type="ARBA" id="ARBA00022448"/>
    </source>
</evidence>
<evidence type="ECO:0000259" key="7">
    <source>
        <dbReference type="SMART" id="SM00079"/>
    </source>
</evidence>
<gene>
    <name evidence="8" type="ORF">B0B51_03875</name>
</gene>
<dbReference type="InterPro" id="IPR001320">
    <property type="entry name" value="Iontro_rcpt_C"/>
</dbReference>
<evidence type="ECO:0000256" key="3">
    <source>
        <dbReference type="ARBA" id="ARBA00022729"/>
    </source>
</evidence>
<comment type="similarity">
    <text evidence="1 4">Belongs to the bacterial solute-binding protein 3 family.</text>
</comment>
<dbReference type="GO" id="GO:0030288">
    <property type="term" value="C:outer membrane-bounded periplasmic space"/>
    <property type="evidence" value="ECO:0007669"/>
    <property type="project" value="TreeGrafter"/>
</dbReference>
<evidence type="ECO:0000256" key="1">
    <source>
        <dbReference type="ARBA" id="ARBA00010333"/>
    </source>
</evidence>
<feature type="chain" id="PRO_5010691820" evidence="5">
    <location>
        <begin position="33"/>
        <end position="285"/>
    </location>
</feature>
<dbReference type="RefSeq" id="WP_013211861.1">
    <property type="nucleotide sequence ID" value="NZ_CP019911.1"/>
</dbReference>
<evidence type="ECO:0000256" key="5">
    <source>
        <dbReference type="SAM" id="SignalP"/>
    </source>
</evidence>
<dbReference type="SMART" id="SM00062">
    <property type="entry name" value="PBPb"/>
    <property type="match status" value="1"/>
</dbReference>
<dbReference type="InterPro" id="IPR018313">
    <property type="entry name" value="SBP_3_CS"/>
</dbReference>
<sequence>MKTTTRPTRRLADLACAAIVAAVTLAAVPAKADQLADIKKKGELVCGVLGTDEPFSFLKDPMSREIVGYDVDMCNAVAKRLGVKPVLKQLAVAARIPELQQGRVDLLAASLTHNKEREAQIDFSVSTFITGQKAMVRKDSGITSLAQLDGKKVLTVKGSTMEANIAKTVKNADIVSFDNSPQALLALQQGKGAAYVNDETTLVGNMAKLGAASRDYAIVAQNLSTEHLALGLRKNEPALREQVNKVLLDLEASGEAQKLYDKWFGPGTKMNFGPRSFKLSTDKID</sequence>
<evidence type="ECO:0000256" key="4">
    <source>
        <dbReference type="RuleBase" id="RU003744"/>
    </source>
</evidence>
<reference evidence="8 9" key="1">
    <citation type="submission" date="2017-02" db="EMBL/GenBank/DDBJ databases">
        <title>Blood Disease Bacterium A2-HR MARDI.</title>
        <authorList>
            <person name="Badrun R."/>
            <person name="Abu Bakar N."/>
            <person name="Laboh R."/>
        </authorList>
    </citation>
    <scope>NUCLEOTIDE SEQUENCE [LARGE SCALE GENOMIC DNA]</scope>
    <source>
        <strain evidence="8 9">A2-HR MARDI</strain>
    </source>
</reference>
<dbReference type="AlphaFoldDB" id="A0A1U9VGC8"/>
<protein>
    <submittedName>
        <fullName evidence="8">Amino acid ABC transporter substrate-binding protein</fullName>
    </submittedName>
</protein>
<dbReference type="GO" id="GO:0005576">
    <property type="term" value="C:extracellular region"/>
    <property type="evidence" value="ECO:0007669"/>
    <property type="project" value="TreeGrafter"/>
</dbReference>
<dbReference type="Proteomes" id="UP000189628">
    <property type="component" value="Chromosome"/>
</dbReference>
<dbReference type="CDD" id="cd13689">
    <property type="entry name" value="PBP2_BsGlnH"/>
    <property type="match status" value="1"/>
</dbReference>
<dbReference type="Pfam" id="PF00497">
    <property type="entry name" value="SBP_bac_3"/>
    <property type="match status" value="1"/>
</dbReference>
<dbReference type="InterPro" id="IPR001638">
    <property type="entry name" value="Solute-binding_3/MltF_N"/>
</dbReference>
<dbReference type="PANTHER" id="PTHR30085:SF6">
    <property type="entry name" value="ABC TRANSPORTER GLUTAMINE-BINDING PROTEIN GLNH"/>
    <property type="match status" value="1"/>
</dbReference>
<feature type="domain" description="Ionotropic glutamate receptor C-terminal" evidence="7">
    <location>
        <begin position="43"/>
        <end position="266"/>
    </location>
</feature>
<keyword evidence="3 5" id="KW-0732">Signal</keyword>
<evidence type="ECO:0000313" key="9">
    <source>
        <dbReference type="Proteomes" id="UP000189628"/>
    </source>
</evidence>
<evidence type="ECO:0000259" key="6">
    <source>
        <dbReference type="SMART" id="SM00062"/>
    </source>
</evidence>
<feature type="domain" description="Solute-binding protein family 3/N-terminal" evidence="6">
    <location>
        <begin position="43"/>
        <end position="267"/>
    </location>
</feature>
<dbReference type="SMART" id="SM00079">
    <property type="entry name" value="PBPe"/>
    <property type="match status" value="1"/>
</dbReference>
<dbReference type="Gene3D" id="3.40.190.10">
    <property type="entry name" value="Periplasmic binding protein-like II"/>
    <property type="match status" value="2"/>
</dbReference>
<dbReference type="SUPFAM" id="SSF53850">
    <property type="entry name" value="Periplasmic binding protein-like II"/>
    <property type="match status" value="1"/>
</dbReference>
<dbReference type="PROSITE" id="PS01039">
    <property type="entry name" value="SBP_BACTERIAL_3"/>
    <property type="match status" value="1"/>
</dbReference>
<dbReference type="GO" id="GO:0015276">
    <property type="term" value="F:ligand-gated monoatomic ion channel activity"/>
    <property type="evidence" value="ECO:0007669"/>
    <property type="project" value="InterPro"/>
</dbReference>
<dbReference type="PANTHER" id="PTHR30085">
    <property type="entry name" value="AMINO ACID ABC TRANSPORTER PERMEASE"/>
    <property type="match status" value="1"/>
</dbReference>
<keyword evidence="2" id="KW-0813">Transport</keyword>
<dbReference type="GO" id="GO:0006865">
    <property type="term" value="P:amino acid transport"/>
    <property type="evidence" value="ECO:0007669"/>
    <property type="project" value="TreeGrafter"/>
</dbReference>
<dbReference type="GO" id="GO:0016020">
    <property type="term" value="C:membrane"/>
    <property type="evidence" value="ECO:0007669"/>
    <property type="project" value="InterPro"/>
</dbReference>